<sequence>MIIKEDLEESKERMKSWWDHETTDRPTIAYNVLESPNSAKALIASGALNYELGKNWDGIESVLDTFENNSDGLVWGGECIPRYFPNYGPGAMAAVLGVIPEFKSGTIWFHRKTEVKDIVPLLESAKLNDNNEWYLRLKRTTEIAAKRGAKHNYCVAMTDLGGILDILVSFLGPQEIIIQMRRNPELIDTCRAIILEKYLKLYDELQNIINKHVDGCDTWLNLWCPKRYYTMQSDFCVMLNQKYFERFVLPDLKEQAEHMDHSIYHLDGPEQIRFLDDILKVVDGIQWVPGAKPEMPQDGADEWIPLYKKIQKAGKNIHMTLLDCPVVPKVYNQLDPKGLFVYAVFFTKSLAECYLPKFMGGNGGELVNNISDWAKENNIERMTKAKVKEYTMKNNIQISKSLESQIVRDLRKSRNALSYIGGFEK</sequence>
<proteinExistence type="predicted"/>
<protein>
    <recommendedName>
        <fullName evidence="2">Uroporphyrinogen decarboxylase (URO-D) domain-containing protein</fullName>
    </recommendedName>
</protein>
<organism evidence="1">
    <name type="scientific">marine sediment metagenome</name>
    <dbReference type="NCBI Taxonomy" id="412755"/>
    <lineage>
        <taxon>unclassified sequences</taxon>
        <taxon>metagenomes</taxon>
        <taxon>ecological metagenomes</taxon>
    </lineage>
</organism>
<dbReference type="Gene3D" id="3.20.20.210">
    <property type="match status" value="1"/>
</dbReference>
<dbReference type="AlphaFoldDB" id="A0A0F9IHD7"/>
<accession>A0A0F9IHD7</accession>
<comment type="caution">
    <text evidence="1">The sequence shown here is derived from an EMBL/GenBank/DDBJ whole genome shotgun (WGS) entry which is preliminary data.</text>
</comment>
<gene>
    <name evidence="1" type="ORF">LCGC14_1579190</name>
</gene>
<evidence type="ECO:0000313" key="1">
    <source>
        <dbReference type="EMBL" id="KKM26996.1"/>
    </source>
</evidence>
<evidence type="ECO:0008006" key="2">
    <source>
        <dbReference type="Google" id="ProtNLM"/>
    </source>
</evidence>
<dbReference type="InterPro" id="IPR038071">
    <property type="entry name" value="UROD/MetE-like_sf"/>
</dbReference>
<dbReference type="EMBL" id="LAZR01012406">
    <property type="protein sequence ID" value="KKM26996.1"/>
    <property type="molecule type" value="Genomic_DNA"/>
</dbReference>
<reference evidence="1" key="1">
    <citation type="journal article" date="2015" name="Nature">
        <title>Complex archaea that bridge the gap between prokaryotes and eukaryotes.</title>
        <authorList>
            <person name="Spang A."/>
            <person name="Saw J.H."/>
            <person name="Jorgensen S.L."/>
            <person name="Zaremba-Niedzwiedzka K."/>
            <person name="Martijn J."/>
            <person name="Lind A.E."/>
            <person name="van Eijk R."/>
            <person name="Schleper C."/>
            <person name="Guy L."/>
            <person name="Ettema T.J."/>
        </authorList>
    </citation>
    <scope>NUCLEOTIDE SEQUENCE</scope>
</reference>
<name>A0A0F9IHD7_9ZZZZ</name>